<protein>
    <submittedName>
        <fullName evidence="2">Uncharacterized protein</fullName>
    </submittedName>
</protein>
<gene>
    <name evidence="2" type="ORF">CPB83DRAFT_899626</name>
</gene>
<sequence length="183" mass="20362">MSAIVPARILTASTLLHYNTDRDGTICLRYSYDAPGSSDSRLRYHVVRWKLSTRDESPLVRIKSAEVHREAPGEVFDLGLTLHGFKSNVRSRRFAQFFNGPRPYEFVHHIYGEPDQWHVIPRSPLTSGGRHLLFYILAAGACTLQVEITVASLDDDPSLPEDNGPEDSSSSEDGSSSSTEGRT</sequence>
<keyword evidence="3" id="KW-1185">Reference proteome</keyword>
<evidence type="ECO:0000313" key="3">
    <source>
        <dbReference type="Proteomes" id="UP000807306"/>
    </source>
</evidence>
<dbReference type="Proteomes" id="UP000807306">
    <property type="component" value="Unassembled WGS sequence"/>
</dbReference>
<proteinExistence type="predicted"/>
<accession>A0A9P6E4U5</accession>
<evidence type="ECO:0000256" key="1">
    <source>
        <dbReference type="SAM" id="MobiDB-lite"/>
    </source>
</evidence>
<reference evidence="2" key="1">
    <citation type="submission" date="2020-11" db="EMBL/GenBank/DDBJ databases">
        <authorList>
            <consortium name="DOE Joint Genome Institute"/>
            <person name="Ahrendt S."/>
            <person name="Riley R."/>
            <person name="Andreopoulos W."/>
            <person name="Labutti K."/>
            <person name="Pangilinan J."/>
            <person name="Ruiz-Duenas F.J."/>
            <person name="Barrasa J.M."/>
            <person name="Sanchez-Garcia M."/>
            <person name="Camarero S."/>
            <person name="Miyauchi S."/>
            <person name="Serrano A."/>
            <person name="Linde D."/>
            <person name="Babiker R."/>
            <person name="Drula E."/>
            <person name="Ayuso-Fernandez I."/>
            <person name="Pacheco R."/>
            <person name="Padilla G."/>
            <person name="Ferreira P."/>
            <person name="Barriuso J."/>
            <person name="Kellner H."/>
            <person name="Castanera R."/>
            <person name="Alfaro M."/>
            <person name="Ramirez L."/>
            <person name="Pisabarro A.G."/>
            <person name="Kuo A."/>
            <person name="Tritt A."/>
            <person name="Lipzen A."/>
            <person name="He G."/>
            <person name="Yan M."/>
            <person name="Ng V."/>
            <person name="Cullen D."/>
            <person name="Martin F."/>
            <person name="Rosso M.-N."/>
            <person name="Henrissat B."/>
            <person name="Hibbett D."/>
            <person name="Martinez A.T."/>
            <person name="Grigoriev I.V."/>
        </authorList>
    </citation>
    <scope>NUCLEOTIDE SEQUENCE</scope>
    <source>
        <strain evidence="2">CBS 506.95</strain>
    </source>
</reference>
<feature type="compositionally biased region" description="Acidic residues" evidence="1">
    <location>
        <begin position="153"/>
        <end position="165"/>
    </location>
</feature>
<comment type="caution">
    <text evidence="2">The sequence shown here is derived from an EMBL/GenBank/DDBJ whole genome shotgun (WGS) entry which is preliminary data.</text>
</comment>
<organism evidence="2 3">
    <name type="scientific">Crepidotus variabilis</name>
    <dbReference type="NCBI Taxonomy" id="179855"/>
    <lineage>
        <taxon>Eukaryota</taxon>
        <taxon>Fungi</taxon>
        <taxon>Dikarya</taxon>
        <taxon>Basidiomycota</taxon>
        <taxon>Agaricomycotina</taxon>
        <taxon>Agaricomycetes</taxon>
        <taxon>Agaricomycetidae</taxon>
        <taxon>Agaricales</taxon>
        <taxon>Agaricineae</taxon>
        <taxon>Crepidotaceae</taxon>
        <taxon>Crepidotus</taxon>
    </lineage>
</organism>
<feature type="region of interest" description="Disordered" evidence="1">
    <location>
        <begin position="153"/>
        <end position="183"/>
    </location>
</feature>
<name>A0A9P6E4U5_9AGAR</name>
<dbReference type="AlphaFoldDB" id="A0A9P6E4U5"/>
<dbReference type="EMBL" id="MU157945">
    <property type="protein sequence ID" value="KAF9522444.1"/>
    <property type="molecule type" value="Genomic_DNA"/>
</dbReference>
<feature type="compositionally biased region" description="Low complexity" evidence="1">
    <location>
        <begin position="166"/>
        <end position="183"/>
    </location>
</feature>
<evidence type="ECO:0000313" key="2">
    <source>
        <dbReference type="EMBL" id="KAF9522444.1"/>
    </source>
</evidence>